<keyword evidence="2" id="KW-1185">Reference proteome</keyword>
<dbReference type="Proteomes" id="UP001209681">
    <property type="component" value="Unassembled WGS sequence"/>
</dbReference>
<reference evidence="1 2" key="1">
    <citation type="submission" date="2022-11" db="EMBL/GenBank/DDBJ databases">
        <title>Desulfobotulus tamanensis H1 sp. nov. - anaerobic, alkaliphilic, sulphate reducing bacterium isolated from terrestrial mud volcano.</title>
        <authorList>
            <person name="Frolova A."/>
            <person name="Merkel A.Y."/>
            <person name="Slobodkin A.I."/>
        </authorList>
    </citation>
    <scope>NUCLEOTIDE SEQUENCE [LARGE SCALE GENOMIC DNA]</scope>
    <source>
        <strain evidence="1 2">H1</strain>
    </source>
</reference>
<dbReference type="RefSeq" id="WP_265424967.1">
    <property type="nucleotide sequence ID" value="NZ_JAPFPW010000008.1"/>
</dbReference>
<protein>
    <submittedName>
        <fullName evidence="1">Uncharacterized protein</fullName>
    </submittedName>
</protein>
<name>A0ABT3NAR9_9BACT</name>
<dbReference type="EMBL" id="JAPFPW010000008">
    <property type="protein sequence ID" value="MCW7754067.1"/>
    <property type="molecule type" value="Genomic_DNA"/>
</dbReference>
<comment type="caution">
    <text evidence="1">The sequence shown here is derived from an EMBL/GenBank/DDBJ whole genome shotgun (WGS) entry which is preliminary data.</text>
</comment>
<sequence>MENHLSTEHSPIREKIMELYTDLFLHDGYGKISLEMRFLKRGQKEIIVSSGKDFRFVVDWPEVRSTGSGCR</sequence>
<organism evidence="1 2">
    <name type="scientific">Desulfobotulus pelophilus</name>
    <dbReference type="NCBI Taxonomy" id="2823377"/>
    <lineage>
        <taxon>Bacteria</taxon>
        <taxon>Pseudomonadati</taxon>
        <taxon>Thermodesulfobacteriota</taxon>
        <taxon>Desulfobacteria</taxon>
        <taxon>Desulfobacterales</taxon>
        <taxon>Desulfobacteraceae</taxon>
        <taxon>Desulfobotulus</taxon>
    </lineage>
</organism>
<evidence type="ECO:0000313" key="1">
    <source>
        <dbReference type="EMBL" id="MCW7754067.1"/>
    </source>
</evidence>
<evidence type="ECO:0000313" key="2">
    <source>
        <dbReference type="Proteomes" id="UP001209681"/>
    </source>
</evidence>
<proteinExistence type="predicted"/>
<gene>
    <name evidence="1" type="ORF">OOT00_08715</name>
</gene>
<accession>A0ABT3NAR9</accession>